<dbReference type="AlphaFoldDB" id="A0A1Y5U1X2"/>
<dbReference type="GO" id="GO:0000160">
    <property type="term" value="P:phosphorelay signal transduction system"/>
    <property type="evidence" value="ECO:0007669"/>
    <property type="project" value="InterPro"/>
</dbReference>
<dbReference type="Pfam" id="PF00486">
    <property type="entry name" value="Trans_reg_C"/>
    <property type="match status" value="1"/>
</dbReference>
<dbReference type="InterPro" id="IPR036388">
    <property type="entry name" value="WH-like_DNA-bd_sf"/>
</dbReference>
<feature type="domain" description="OmpR/PhoB-type" evidence="4">
    <location>
        <begin position="97"/>
        <end position="205"/>
    </location>
</feature>
<evidence type="ECO:0000259" key="4">
    <source>
        <dbReference type="PROSITE" id="PS51755"/>
    </source>
</evidence>
<dbReference type="Gene3D" id="1.10.10.10">
    <property type="entry name" value="Winged helix-like DNA-binding domain superfamily/Winged helix DNA-binding domain"/>
    <property type="match status" value="1"/>
</dbReference>
<name>A0A1Y5U1X2_9RHOB</name>
<evidence type="ECO:0000256" key="2">
    <source>
        <dbReference type="PROSITE-ProRule" id="PRU01091"/>
    </source>
</evidence>
<dbReference type="CDD" id="cd00383">
    <property type="entry name" value="trans_reg_C"/>
    <property type="match status" value="1"/>
</dbReference>
<dbReference type="GO" id="GO:0006355">
    <property type="term" value="P:regulation of DNA-templated transcription"/>
    <property type="evidence" value="ECO:0007669"/>
    <property type="project" value="InterPro"/>
</dbReference>
<proteinExistence type="predicted"/>
<dbReference type="EMBL" id="FWFZ01000048">
    <property type="protein sequence ID" value="SLN77032.1"/>
    <property type="molecule type" value="Genomic_DNA"/>
</dbReference>
<accession>A0A1Y5U1X2</accession>
<evidence type="ECO:0000256" key="3">
    <source>
        <dbReference type="SAM" id="MobiDB-lite"/>
    </source>
</evidence>
<dbReference type="Pfam" id="PF13384">
    <property type="entry name" value="HTH_23"/>
    <property type="match status" value="1"/>
</dbReference>
<organism evidence="5 6">
    <name type="scientific">Roseisalinus antarcticus</name>
    <dbReference type="NCBI Taxonomy" id="254357"/>
    <lineage>
        <taxon>Bacteria</taxon>
        <taxon>Pseudomonadati</taxon>
        <taxon>Pseudomonadota</taxon>
        <taxon>Alphaproteobacteria</taxon>
        <taxon>Rhodobacterales</taxon>
        <taxon>Roseobacteraceae</taxon>
        <taxon>Roseisalinus</taxon>
    </lineage>
</organism>
<keyword evidence="1 2" id="KW-0238">DNA-binding</keyword>
<dbReference type="SUPFAM" id="SSF46894">
    <property type="entry name" value="C-terminal effector domain of the bipartite response regulators"/>
    <property type="match status" value="1"/>
</dbReference>
<dbReference type="RefSeq" id="WP_085880998.1">
    <property type="nucleotide sequence ID" value="NZ_FWFZ01000048.1"/>
</dbReference>
<keyword evidence="6" id="KW-1185">Reference proteome</keyword>
<protein>
    <submittedName>
        <fullName evidence="5">Alkaline phosphatase synthesis transcriptional regulatory protein PhoP</fullName>
    </submittedName>
</protein>
<sequence length="223" mass="25063">MSDQTPGPLHTGNDINRIRQRARMRQMAEAGFSRTRTAEALGISRATVQRFAKSSGVRFQQHRARSSQQDIPQPPVETDDIAILDPDDYREAIQDMKPIAAVDHLLGLLDGLTHQLPEMSLTPLPGLILTRLEARLLYHLDRHRGRPVTQEALMFAMYQIRPYDDWPDVSIVNVRLCRLRQKLGDPEVPGLRIETCRGVGFCLRVDTGVTLDWHAAPPTGAST</sequence>
<dbReference type="PROSITE" id="PS51755">
    <property type="entry name" value="OMPR_PHOB"/>
    <property type="match status" value="1"/>
</dbReference>
<gene>
    <name evidence="5" type="primary">phoP</name>
    <name evidence="5" type="ORF">ROA7023_04303</name>
</gene>
<dbReference type="InterPro" id="IPR001867">
    <property type="entry name" value="OmpR/PhoB-type_DNA-bd"/>
</dbReference>
<evidence type="ECO:0000313" key="6">
    <source>
        <dbReference type="Proteomes" id="UP000193900"/>
    </source>
</evidence>
<dbReference type="Proteomes" id="UP000193900">
    <property type="component" value="Unassembled WGS sequence"/>
</dbReference>
<feature type="region of interest" description="Disordered" evidence="3">
    <location>
        <begin position="57"/>
        <end position="76"/>
    </location>
</feature>
<dbReference type="Gene3D" id="1.10.10.60">
    <property type="entry name" value="Homeodomain-like"/>
    <property type="match status" value="1"/>
</dbReference>
<dbReference type="GO" id="GO:0003677">
    <property type="term" value="F:DNA binding"/>
    <property type="evidence" value="ECO:0007669"/>
    <property type="project" value="UniProtKB-UniRule"/>
</dbReference>
<dbReference type="SMART" id="SM00862">
    <property type="entry name" value="Trans_reg_C"/>
    <property type="match status" value="1"/>
</dbReference>
<evidence type="ECO:0000256" key="1">
    <source>
        <dbReference type="ARBA" id="ARBA00023125"/>
    </source>
</evidence>
<feature type="DNA-binding region" description="OmpR/PhoB-type" evidence="2">
    <location>
        <begin position="97"/>
        <end position="205"/>
    </location>
</feature>
<evidence type="ECO:0000313" key="5">
    <source>
        <dbReference type="EMBL" id="SLN77032.1"/>
    </source>
</evidence>
<dbReference type="InterPro" id="IPR016032">
    <property type="entry name" value="Sig_transdc_resp-reg_C-effctor"/>
</dbReference>
<reference evidence="5 6" key="1">
    <citation type="submission" date="2017-03" db="EMBL/GenBank/DDBJ databases">
        <authorList>
            <person name="Afonso C.L."/>
            <person name="Miller P.J."/>
            <person name="Scott M.A."/>
            <person name="Spackman E."/>
            <person name="Goraichik I."/>
            <person name="Dimitrov K.M."/>
            <person name="Suarez D.L."/>
            <person name="Swayne D.E."/>
        </authorList>
    </citation>
    <scope>NUCLEOTIDE SEQUENCE [LARGE SCALE GENOMIC DNA]</scope>
    <source>
        <strain evidence="5 6">CECT 7023</strain>
    </source>
</reference>
<dbReference type="OrthoDB" id="7873839at2"/>